<dbReference type="InterPro" id="IPR002575">
    <property type="entry name" value="Aminoglycoside_PTrfase"/>
</dbReference>
<dbReference type="InterPro" id="IPR011009">
    <property type="entry name" value="Kinase-like_dom_sf"/>
</dbReference>
<gene>
    <name evidence="3" type="ORF">Ccel01_00240</name>
    <name evidence="4" type="ORF">FOG94_02915</name>
</gene>
<evidence type="ECO:0000313" key="5">
    <source>
        <dbReference type="Proteomes" id="UP000319068"/>
    </source>
</evidence>
<dbReference type="Proteomes" id="UP000319068">
    <property type="component" value="Chromosome"/>
</dbReference>
<dbReference type="EMBL" id="CP041694">
    <property type="protein sequence ID" value="QDP74240.1"/>
    <property type="molecule type" value="Genomic_DNA"/>
</dbReference>
<name>A0AAV5P1N8_CELCE</name>
<keyword evidence="5" id="KW-1185">Reference proteome</keyword>
<feature type="region of interest" description="Disordered" evidence="1">
    <location>
        <begin position="1"/>
        <end position="22"/>
    </location>
</feature>
<feature type="domain" description="Aminoglycoside phosphotransferase" evidence="2">
    <location>
        <begin position="113"/>
        <end position="178"/>
    </location>
</feature>
<reference evidence="4 5" key="1">
    <citation type="submission" date="2019-07" db="EMBL/GenBank/DDBJ databases">
        <title>Complete Genome Sequence and Methylome Analysis of Arthrobacter luteus NEB113.</title>
        <authorList>
            <person name="Fomenkov A."/>
            <person name="Anton B.P."/>
            <person name="Vincze T."/>
            <person name="Roberts R.J."/>
        </authorList>
    </citation>
    <scope>NUCLEOTIDE SEQUENCE [LARGE SCALE GENOMIC DNA]</scope>
    <source>
        <strain evidence="4 5">NEB113</strain>
    </source>
</reference>
<dbReference type="EMBL" id="BSTG01000001">
    <property type="protein sequence ID" value="GLY55422.1"/>
    <property type="molecule type" value="Genomic_DNA"/>
</dbReference>
<organism evidence="3 6">
    <name type="scientific">Cellulosimicrobium cellulans</name>
    <name type="common">Arthrobacter luteus</name>
    <dbReference type="NCBI Taxonomy" id="1710"/>
    <lineage>
        <taxon>Bacteria</taxon>
        <taxon>Bacillati</taxon>
        <taxon>Actinomycetota</taxon>
        <taxon>Actinomycetes</taxon>
        <taxon>Micrococcales</taxon>
        <taxon>Promicromonosporaceae</taxon>
        <taxon>Cellulosimicrobium</taxon>
    </lineage>
</organism>
<sequence length="245" mass="27114">MEDTTTEQELTGGNVNDVVRRGDTVRRSAGPWTPTVQALLAWVRAQGVSFVPAPLGLDERGREVLGWIPGETGGWPVPDWVWTAAAREQAAGMLRTVHDASVGFAPPGAVWRSPVREPAEVVCLNDVAPYNMVHDGERVVGFIDVDMAAPGPRAWDLAYLAYRMCGWCEDMPAPADARPEERLAHLLEAYGPDAAPGAAVVLRTMRERLLDLADWTEERARTTGRDDLREHAALYRRDVERLPRR</sequence>
<reference evidence="3" key="2">
    <citation type="submission" date="2023-03" db="EMBL/GenBank/DDBJ databases">
        <title>Cellulosimicrobium cellulans NBRC 103059.</title>
        <authorList>
            <person name="Ichikawa N."/>
            <person name="Sato H."/>
            <person name="Tonouchi N."/>
        </authorList>
    </citation>
    <scope>NUCLEOTIDE SEQUENCE</scope>
    <source>
        <strain evidence="3">NBRC 103059</strain>
    </source>
</reference>
<dbReference type="Pfam" id="PF01636">
    <property type="entry name" value="APH"/>
    <property type="match status" value="1"/>
</dbReference>
<dbReference type="AlphaFoldDB" id="A0AAV5P1N8"/>
<evidence type="ECO:0000313" key="6">
    <source>
        <dbReference type="Proteomes" id="UP001165168"/>
    </source>
</evidence>
<dbReference type="SUPFAM" id="SSF56112">
    <property type="entry name" value="Protein kinase-like (PK-like)"/>
    <property type="match status" value="1"/>
</dbReference>
<evidence type="ECO:0000256" key="1">
    <source>
        <dbReference type="SAM" id="MobiDB-lite"/>
    </source>
</evidence>
<proteinExistence type="predicted"/>
<dbReference type="Gene3D" id="3.90.1200.10">
    <property type="match status" value="1"/>
</dbReference>
<accession>A0AAV5P1N8</accession>
<dbReference type="RefSeq" id="WP_085386912.1">
    <property type="nucleotide sequence ID" value="NZ_BSTG01000001.1"/>
</dbReference>
<protein>
    <submittedName>
        <fullName evidence="4">Aminoglycoside phosphotransferase family protein</fullName>
    </submittedName>
</protein>
<evidence type="ECO:0000259" key="2">
    <source>
        <dbReference type="Pfam" id="PF01636"/>
    </source>
</evidence>
<dbReference type="Proteomes" id="UP001165168">
    <property type="component" value="Unassembled WGS sequence"/>
</dbReference>
<evidence type="ECO:0000313" key="4">
    <source>
        <dbReference type="EMBL" id="QDP74240.1"/>
    </source>
</evidence>
<evidence type="ECO:0000313" key="3">
    <source>
        <dbReference type="EMBL" id="GLY55422.1"/>
    </source>
</evidence>